<dbReference type="Proteomes" id="UP000623129">
    <property type="component" value="Unassembled WGS sequence"/>
</dbReference>
<comment type="caution">
    <text evidence="1">The sequence shown here is derived from an EMBL/GenBank/DDBJ whole genome shotgun (WGS) entry which is preliminary data.</text>
</comment>
<organism evidence="1 2">
    <name type="scientific">Carex littledalei</name>
    <dbReference type="NCBI Taxonomy" id="544730"/>
    <lineage>
        <taxon>Eukaryota</taxon>
        <taxon>Viridiplantae</taxon>
        <taxon>Streptophyta</taxon>
        <taxon>Embryophyta</taxon>
        <taxon>Tracheophyta</taxon>
        <taxon>Spermatophyta</taxon>
        <taxon>Magnoliopsida</taxon>
        <taxon>Liliopsida</taxon>
        <taxon>Poales</taxon>
        <taxon>Cyperaceae</taxon>
        <taxon>Cyperoideae</taxon>
        <taxon>Cariceae</taxon>
        <taxon>Carex</taxon>
        <taxon>Carex subgen. Euthyceras</taxon>
    </lineage>
</organism>
<dbReference type="AlphaFoldDB" id="A0A833QJI3"/>
<proteinExistence type="predicted"/>
<sequence length="112" mass="13092">MAIVEPVSHHDNRNMKVLSRCPRLEMSPTTVEAVEQAVEEKVIVRLDDVILFDKQRMNKMMELVGSDTKDGLTRLFEQLWHAVTRQQPKKTEMVMRHGKRWKPALQSIPEEI</sequence>
<evidence type="ECO:0000313" key="2">
    <source>
        <dbReference type="Proteomes" id="UP000623129"/>
    </source>
</evidence>
<protein>
    <submittedName>
        <fullName evidence="1">Uncharacterized protein</fullName>
    </submittedName>
</protein>
<reference evidence="1" key="1">
    <citation type="submission" date="2020-01" db="EMBL/GenBank/DDBJ databases">
        <title>Genome sequence of Kobresia littledalei, the first chromosome-level genome in the family Cyperaceae.</title>
        <authorList>
            <person name="Qu G."/>
        </authorList>
    </citation>
    <scope>NUCLEOTIDE SEQUENCE</scope>
    <source>
        <strain evidence="1">C.B.Clarke</strain>
        <tissue evidence="1">Leaf</tissue>
    </source>
</reference>
<dbReference type="EMBL" id="SWLB01000027">
    <property type="protein sequence ID" value="KAF3321158.1"/>
    <property type="molecule type" value="Genomic_DNA"/>
</dbReference>
<accession>A0A833QJI3</accession>
<dbReference type="OrthoDB" id="1304043at2759"/>
<name>A0A833QJI3_9POAL</name>
<evidence type="ECO:0000313" key="1">
    <source>
        <dbReference type="EMBL" id="KAF3321158.1"/>
    </source>
</evidence>
<gene>
    <name evidence="1" type="ORF">FCM35_KLT14411</name>
</gene>
<keyword evidence="2" id="KW-1185">Reference proteome</keyword>